<dbReference type="EMBL" id="CACVAQ010000236">
    <property type="protein sequence ID" value="CAA6816373.1"/>
    <property type="molecule type" value="Genomic_DNA"/>
</dbReference>
<proteinExistence type="predicted"/>
<protein>
    <recommendedName>
        <fullName evidence="3">Lipocalin-like domain-containing protein</fullName>
    </recommendedName>
</protein>
<organism evidence="2">
    <name type="scientific">uncultured Aureispira sp</name>
    <dbReference type="NCBI Taxonomy" id="1331704"/>
    <lineage>
        <taxon>Bacteria</taxon>
        <taxon>Pseudomonadati</taxon>
        <taxon>Bacteroidota</taxon>
        <taxon>Saprospiria</taxon>
        <taxon>Saprospirales</taxon>
        <taxon>Saprospiraceae</taxon>
        <taxon>Aureispira</taxon>
        <taxon>environmental samples</taxon>
    </lineage>
</organism>
<evidence type="ECO:0008006" key="3">
    <source>
        <dbReference type="Google" id="ProtNLM"/>
    </source>
</evidence>
<name>A0A6S6TL04_9BACT</name>
<dbReference type="AlphaFoldDB" id="A0A6S6TL04"/>
<feature type="chain" id="PRO_5027879455" description="Lipocalin-like domain-containing protein" evidence="1">
    <location>
        <begin position="22"/>
        <end position="127"/>
    </location>
</feature>
<accession>A0A6S6TL04</accession>
<gene>
    <name evidence="2" type="ORF">HELGO_WM42338</name>
</gene>
<dbReference type="PROSITE" id="PS51257">
    <property type="entry name" value="PROKAR_LIPOPROTEIN"/>
    <property type="match status" value="1"/>
</dbReference>
<evidence type="ECO:0000256" key="1">
    <source>
        <dbReference type="SAM" id="SignalP"/>
    </source>
</evidence>
<keyword evidence="1" id="KW-0732">Signal</keyword>
<evidence type="ECO:0000313" key="2">
    <source>
        <dbReference type="EMBL" id="CAA6816373.1"/>
    </source>
</evidence>
<reference evidence="2" key="1">
    <citation type="submission" date="2020-01" db="EMBL/GenBank/DDBJ databases">
        <authorList>
            <person name="Meier V. D."/>
            <person name="Meier V D."/>
        </authorList>
    </citation>
    <scope>NUCLEOTIDE SEQUENCE</scope>
    <source>
        <strain evidence="2">HLG_WM_MAG_10</strain>
    </source>
</reference>
<feature type="signal peptide" evidence="1">
    <location>
        <begin position="1"/>
        <end position="21"/>
    </location>
</feature>
<sequence length="127" mass="13553">MKFLKQGLVVLMFALFITACTQEDTDCVPPAVDQNIVGTWTVTSGVATVEFEADGTLIDPSDDILGGVINGDTLSVKTYSIANDTLYTVAASATTTNTIDAQFPIDENECDKITLSVIGLPFVLTRE</sequence>